<evidence type="ECO:0000256" key="2">
    <source>
        <dbReference type="SAM" id="Phobius"/>
    </source>
</evidence>
<dbReference type="Pfam" id="PF13559">
    <property type="entry name" value="DUF4129"/>
    <property type="match status" value="1"/>
</dbReference>
<keyword evidence="2" id="KW-0472">Membrane</keyword>
<keyword evidence="2" id="KW-1133">Transmembrane helix</keyword>
<feature type="transmembrane region" description="Helical" evidence="2">
    <location>
        <begin position="196"/>
        <end position="217"/>
    </location>
</feature>
<dbReference type="InterPro" id="IPR025403">
    <property type="entry name" value="TgpA-like_C"/>
</dbReference>
<organism evidence="4 5">
    <name type="scientific">Lederbergia lenta</name>
    <name type="common">Bacillus lentus</name>
    <dbReference type="NCBI Taxonomy" id="1467"/>
    <lineage>
        <taxon>Bacteria</taxon>
        <taxon>Bacillati</taxon>
        <taxon>Bacillota</taxon>
        <taxon>Bacilli</taxon>
        <taxon>Bacillales</taxon>
        <taxon>Bacillaceae</taxon>
        <taxon>Lederbergia</taxon>
    </lineage>
</organism>
<feature type="region of interest" description="Disordered" evidence="1">
    <location>
        <begin position="558"/>
        <end position="588"/>
    </location>
</feature>
<gene>
    <name evidence="4" type="primary">yebA</name>
    <name evidence="4" type="ORF">NCTC4824_00887</name>
</gene>
<dbReference type="PANTHER" id="PTHR42736">
    <property type="entry name" value="PROTEIN-GLUTAMINE GAMMA-GLUTAMYLTRANSFERASE"/>
    <property type="match status" value="1"/>
</dbReference>
<evidence type="ECO:0000313" key="5">
    <source>
        <dbReference type="Proteomes" id="UP000249134"/>
    </source>
</evidence>
<keyword evidence="2" id="KW-0812">Transmembrane</keyword>
<dbReference type="SUPFAM" id="SSF54001">
    <property type="entry name" value="Cysteine proteinases"/>
    <property type="match status" value="1"/>
</dbReference>
<dbReference type="Pfam" id="PF01841">
    <property type="entry name" value="Transglut_core"/>
    <property type="match status" value="1"/>
</dbReference>
<feature type="transmembrane region" description="Helical" evidence="2">
    <location>
        <begin position="111"/>
        <end position="132"/>
    </location>
</feature>
<keyword evidence="4" id="KW-0645">Protease</keyword>
<dbReference type="InterPro" id="IPR052901">
    <property type="entry name" value="Bact_TGase-like"/>
</dbReference>
<dbReference type="GO" id="GO:0006508">
    <property type="term" value="P:proteolysis"/>
    <property type="evidence" value="ECO:0007669"/>
    <property type="project" value="UniProtKB-KW"/>
</dbReference>
<feature type="transmembrane region" description="Helical" evidence="2">
    <location>
        <begin position="164"/>
        <end position="184"/>
    </location>
</feature>
<keyword evidence="4" id="KW-0378">Hydrolase</keyword>
<feature type="transmembrane region" description="Helical" evidence="2">
    <location>
        <begin position="139"/>
        <end position="158"/>
    </location>
</feature>
<dbReference type="STRING" id="1348624.GCA_001591545_03371"/>
<dbReference type="GO" id="GO:0008233">
    <property type="term" value="F:peptidase activity"/>
    <property type="evidence" value="ECO:0007669"/>
    <property type="project" value="UniProtKB-KW"/>
</dbReference>
<dbReference type="EMBL" id="LS483476">
    <property type="protein sequence ID" value="SQI53423.1"/>
    <property type="molecule type" value="Genomic_DNA"/>
</dbReference>
<reference evidence="4 5" key="1">
    <citation type="submission" date="2018-06" db="EMBL/GenBank/DDBJ databases">
        <authorList>
            <consortium name="Pathogen Informatics"/>
            <person name="Doyle S."/>
        </authorList>
    </citation>
    <scope>NUCLEOTIDE SEQUENCE [LARGE SCALE GENOMIC DNA]</scope>
    <source>
        <strain evidence="4 5">NCTC4824</strain>
    </source>
</reference>
<dbReference type="RefSeq" id="WP_066144931.1">
    <property type="nucleotide sequence ID" value="NZ_CBCSGM010000007.1"/>
</dbReference>
<evidence type="ECO:0000259" key="3">
    <source>
        <dbReference type="SMART" id="SM00460"/>
    </source>
</evidence>
<dbReference type="InterPro" id="IPR038765">
    <property type="entry name" value="Papain-like_cys_pep_sf"/>
</dbReference>
<feature type="compositionally biased region" description="Basic and acidic residues" evidence="1">
    <location>
        <begin position="567"/>
        <end position="588"/>
    </location>
</feature>
<feature type="transmembrane region" description="Helical" evidence="2">
    <location>
        <begin position="38"/>
        <end position="58"/>
    </location>
</feature>
<dbReference type="AlphaFoldDB" id="A0A2X4VR18"/>
<evidence type="ECO:0000256" key="1">
    <source>
        <dbReference type="SAM" id="MobiDB-lite"/>
    </source>
</evidence>
<evidence type="ECO:0000313" key="4">
    <source>
        <dbReference type="EMBL" id="SQI53423.1"/>
    </source>
</evidence>
<feature type="transmembrane region" description="Helical" evidence="2">
    <location>
        <begin position="7"/>
        <end position="26"/>
    </location>
</feature>
<dbReference type="Gene3D" id="3.10.620.30">
    <property type="match status" value="1"/>
</dbReference>
<protein>
    <submittedName>
        <fullName evidence="4">Transglutaminase-like enzymes, cysteine protease YebA</fullName>
    </submittedName>
</protein>
<name>A0A2X4VR18_LEDLE</name>
<dbReference type="Proteomes" id="UP000249134">
    <property type="component" value="Chromosome 1"/>
</dbReference>
<keyword evidence="5" id="KW-1185">Reference proteome</keyword>
<dbReference type="InterPro" id="IPR002931">
    <property type="entry name" value="Transglutaminase-like"/>
</dbReference>
<dbReference type="KEGG" id="blen:NCTC4824_00887"/>
<dbReference type="SMART" id="SM00460">
    <property type="entry name" value="TGc"/>
    <property type="match status" value="1"/>
</dbReference>
<feature type="domain" description="Transglutaminase-like" evidence="3">
    <location>
        <begin position="471"/>
        <end position="546"/>
    </location>
</feature>
<proteinExistence type="predicted"/>
<sequence length="734" mass="86534">MKKSRIIYTFILYLFGFFLLLEWMLPVPIITQTGELRYFNLFIAISLILYFFQFPWWLRIPIKFGIILYFLYRIFGGGLLRDHSWMQILISDLMDGMKSLLVGDWYDLSDLSRSLLLFILLWLMTYLLRYWLMIRKSIFIFYVMTIIYIAVLDTFTGYVGDWAMVRIVAIGFALLGLLFFQRLLGKEQFENRPYIIIKWAFPLVIMITVSVCLGYLLPKADPIWPDPVPFIQSTAENVQSQSSISTIGYGPDDSQLGGPFEGNDRVVFEVETPSKQYWKVEIKDYYTGKGWISTIEPDSGFRMESGEVFPVEIASRKDEPIKEAIVDVKLAYPHIVRPYAFLSVKGNEQGYFQYNGSLDKITSYSDDDQPVQLEEYIVQYKNTAFSMKEMRKTTMVPNEQQYDDLFKYFTQLPESLPDRVRELADEITAEHDNWYDQAIAIENYFQSGDFIYDQKNVAIPEEDQDYVDQFLFETFRGYCDNYSTSMVTLLRAVDIPARWVKGYTAGNYIGNAAQENSIYQVTNNEAHSWVEVYFPTEGWVPFEPTKGFDNFASYEQDEEKTEVEPVQPKKEENKVEAPKIKEQKETKKDEPKKYRNSISIWPKLKAFSAENWFIFVVLLIVIIVGCVWMVWNKSRWIPYVLIKLYKKKNNEDIFVHAYNDLLRQLNRFGIKREPGQTLREYALEIDKHFDTNDMTRLTEYYERMIYRGDPADEDWEHLQDIWESLLRKTTKKLS</sequence>
<dbReference type="PANTHER" id="PTHR42736:SF1">
    <property type="entry name" value="PROTEIN-GLUTAMINE GAMMA-GLUTAMYLTRANSFERASE"/>
    <property type="match status" value="1"/>
</dbReference>
<dbReference type="Pfam" id="PF11992">
    <property type="entry name" value="TgpA_N"/>
    <property type="match status" value="1"/>
</dbReference>
<feature type="transmembrane region" description="Helical" evidence="2">
    <location>
        <begin position="612"/>
        <end position="631"/>
    </location>
</feature>
<dbReference type="InterPro" id="IPR021878">
    <property type="entry name" value="TgpA_N"/>
</dbReference>
<accession>A0A2X4VR18</accession>